<protein>
    <submittedName>
        <fullName evidence="1">GapA-binding peptide SR1P</fullName>
    </submittedName>
</protein>
<keyword evidence="2" id="KW-1185">Reference proteome</keyword>
<evidence type="ECO:0000313" key="2">
    <source>
        <dbReference type="Proteomes" id="UP001493487"/>
    </source>
</evidence>
<accession>A0ABV1L390</accession>
<reference evidence="1 2" key="1">
    <citation type="journal article" date="2023" name="Genome Announc.">
        <title>Pan-Genome Analyses of the Genus Cohnella and Proposal of the Novel Species Cohnella silvisoli sp. nov., Isolated from Forest Soil.</title>
        <authorList>
            <person name="Wang C."/>
            <person name="Mao L."/>
            <person name="Bao G."/>
            <person name="Zhu H."/>
        </authorList>
    </citation>
    <scope>NUCLEOTIDE SEQUENCE [LARGE SCALE GENOMIC DNA]</scope>
    <source>
        <strain evidence="1 2">NL03-T5-1</strain>
    </source>
</reference>
<gene>
    <name evidence="1" type="ORF">QJS35_30885</name>
</gene>
<proteinExistence type="predicted"/>
<organism evidence="1 2">
    <name type="scientific">Cohnella silvisoli</name>
    <dbReference type="NCBI Taxonomy" id="2873699"/>
    <lineage>
        <taxon>Bacteria</taxon>
        <taxon>Bacillati</taxon>
        <taxon>Bacillota</taxon>
        <taxon>Bacilli</taxon>
        <taxon>Bacillales</taxon>
        <taxon>Paenibacillaceae</taxon>
        <taxon>Cohnella</taxon>
    </lineage>
</organism>
<evidence type="ECO:0000313" key="1">
    <source>
        <dbReference type="EMBL" id="MEQ4486793.1"/>
    </source>
</evidence>
<name>A0ABV1L390_9BACL</name>
<comment type="caution">
    <text evidence="1">The sequence shown here is derived from an EMBL/GenBank/DDBJ whole genome shotgun (WGS) entry which is preliminary data.</text>
</comment>
<sequence length="61" mass="6624">MNSETCNSSNDNPVNDLGLIICKSCSQIIGTLPTNGYKKFYIVCENEQCSSGLQGGNEDEF</sequence>
<dbReference type="EMBL" id="JASKHM010000025">
    <property type="protein sequence ID" value="MEQ4486793.1"/>
    <property type="molecule type" value="Genomic_DNA"/>
</dbReference>
<dbReference type="Proteomes" id="UP001493487">
    <property type="component" value="Unassembled WGS sequence"/>
</dbReference>
<dbReference type="RefSeq" id="WP_232189872.1">
    <property type="nucleotide sequence ID" value="NZ_JAIOAP010000024.1"/>
</dbReference>